<dbReference type="Gene3D" id="4.10.1100.10">
    <property type="entry name" value="Transcription factor, SBP-box domain"/>
    <property type="match status" value="1"/>
</dbReference>
<feature type="chain" id="PRO_5025509590" description="SBP-type domain-containing protein" evidence="5">
    <location>
        <begin position="16"/>
        <end position="195"/>
    </location>
</feature>
<feature type="signal peptide" evidence="5">
    <location>
        <begin position="1"/>
        <end position="15"/>
    </location>
</feature>
<evidence type="ECO:0000256" key="2">
    <source>
        <dbReference type="ARBA" id="ARBA00022771"/>
    </source>
</evidence>
<dbReference type="AlphaFoldDB" id="A0A6A6MFH7"/>
<dbReference type="PANTHER" id="PTHR31251:SF110">
    <property type="entry name" value="SQUAMOSA PROMOTER-BINDING-LIKE PROTEIN 14"/>
    <property type="match status" value="1"/>
</dbReference>
<keyword evidence="3" id="KW-0862">Zinc</keyword>
<organism evidence="7 8">
    <name type="scientific">Hevea brasiliensis</name>
    <name type="common">Para rubber tree</name>
    <name type="synonym">Siphonia brasiliensis</name>
    <dbReference type="NCBI Taxonomy" id="3981"/>
    <lineage>
        <taxon>Eukaryota</taxon>
        <taxon>Viridiplantae</taxon>
        <taxon>Streptophyta</taxon>
        <taxon>Embryophyta</taxon>
        <taxon>Tracheophyta</taxon>
        <taxon>Spermatophyta</taxon>
        <taxon>Magnoliopsida</taxon>
        <taxon>eudicotyledons</taxon>
        <taxon>Gunneridae</taxon>
        <taxon>Pentapetalae</taxon>
        <taxon>rosids</taxon>
        <taxon>fabids</taxon>
        <taxon>Malpighiales</taxon>
        <taxon>Euphorbiaceae</taxon>
        <taxon>Crotonoideae</taxon>
        <taxon>Micrandreae</taxon>
        <taxon>Hevea</taxon>
    </lineage>
</organism>
<keyword evidence="1" id="KW-0479">Metal-binding</keyword>
<dbReference type="Pfam" id="PF03110">
    <property type="entry name" value="SBP"/>
    <property type="match status" value="1"/>
</dbReference>
<dbReference type="EMBL" id="JAAGAX010000006">
    <property type="protein sequence ID" value="KAF2312024.1"/>
    <property type="molecule type" value="Genomic_DNA"/>
</dbReference>
<evidence type="ECO:0000259" key="6">
    <source>
        <dbReference type="PROSITE" id="PS51141"/>
    </source>
</evidence>
<evidence type="ECO:0000256" key="4">
    <source>
        <dbReference type="PROSITE-ProRule" id="PRU00470"/>
    </source>
</evidence>
<evidence type="ECO:0000256" key="3">
    <source>
        <dbReference type="ARBA" id="ARBA00022833"/>
    </source>
</evidence>
<keyword evidence="5" id="KW-0732">Signal</keyword>
<keyword evidence="8" id="KW-1185">Reference proteome</keyword>
<dbReference type="GO" id="GO:0003677">
    <property type="term" value="F:DNA binding"/>
    <property type="evidence" value="ECO:0007669"/>
    <property type="project" value="InterPro"/>
</dbReference>
<protein>
    <recommendedName>
        <fullName evidence="6">SBP-type domain-containing protein</fullName>
    </recommendedName>
</protein>
<dbReference type="GO" id="GO:0005634">
    <property type="term" value="C:nucleus"/>
    <property type="evidence" value="ECO:0007669"/>
    <property type="project" value="InterPro"/>
</dbReference>
<comment type="caution">
    <text evidence="7">The sequence shown here is derived from an EMBL/GenBank/DDBJ whole genome shotgun (WGS) entry which is preliminary data.</text>
</comment>
<evidence type="ECO:0000313" key="8">
    <source>
        <dbReference type="Proteomes" id="UP000467840"/>
    </source>
</evidence>
<dbReference type="InterPro" id="IPR004333">
    <property type="entry name" value="SBP_dom"/>
</dbReference>
<evidence type="ECO:0000313" key="7">
    <source>
        <dbReference type="EMBL" id="KAF2312024.1"/>
    </source>
</evidence>
<feature type="domain" description="SBP-type" evidence="6">
    <location>
        <begin position="134"/>
        <end position="195"/>
    </location>
</feature>
<keyword evidence="2 4" id="KW-0863">Zinc-finger</keyword>
<dbReference type="InterPro" id="IPR036893">
    <property type="entry name" value="SBP_sf"/>
</dbReference>
<dbReference type="GO" id="GO:0008270">
    <property type="term" value="F:zinc ion binding"/>
    <property type="evidence" value="ECO:0007669"/>
    <property type="project" value="UniProtKB-KW"/>
</dbReference>
<gene>
    <name evidence="7" type="ORF">GH714_027781</name>
</gene>
<dbReference type="SUPFAM" id="SSF103612">
    <property type="entry name" value="SBT domain"/>
    <property type="match status" value="1"/>
</dbReference>
<sequence length="195" mass="21458">MNLLFLFGIPAVARANNAVDLERDLIAFLSSSSCTVLFKILGTIGILRHGIGIASGLSPNPLDSDTNILQFCSASSEPKKKTEASGNHFPLKKAAVDEDDGLRLHLAGGLNSVEELVSMPNKRVRSVSPGTATYPMCQDDNCKENLSNAKDYQRRHKVCEVHSKSTKALVGKQMQRFCQQCSRFSSHYFIDFIDH</sequence>
<dbReference type="PANTHER" id="PTHR31251">
    <property type="entry name" value="SQUAMOSA PROMOTER-BINDING-LIKE PROTEIN 4"/>
    <property type="match status" value="1"/>
</dbReference>
<accession>A0A6A6MFH7</accession>
<evidence type="ECO:0000256" key="5">
    <source>
        <dbReference type="SAM" id="SignalP"/>
    </source>
</evidence>
<dbReference type="PROSITE" id="PS51141">
    <property type="entry name" value="ZF_SBP"/>
    <property type="match status" value="1"/>
</dbReference>
<proteinExistence type="predicted"/>
<dbReference type="Proteomes" id="UP000467840">
    <property type="component" value="Chromosome 14"/>
</dbReference>
<name>A0A6A6MFH7_HEVBR</name>
<evidence type="ECO:0000256" key="1">
    <source>
        <dbReference type="ARBA" id="ARBA00022723"/>
    </source>
</evidence>
<reference evidence="7 8" key="1">
    <citation type="journal article" date="2020" name="Mol. Plant">
        <title>The Chromosome-Based Rubber Tree Genome Provides New Insights into Spurge Genome Evolution and Rubber Biosynthesis.</title>
        <authorList>
            <person name="Liu J."/>
            <person name="Shi C."/>
            <person name="Shi C.C."/>
            <person name="Li W."/>
            <person name="Zhang Q.J."/>
            <person name="Zhang Y."/>
            <person name="Li K."/>
            <person name="Lu H.F."/>
            <person name="Shi C."/>
            <person name="Zhu S.T."/>
            <person name="Xiao Z.Y."/>
            <person name="Nan H."/>
            <person name="Yue Y."/>
            <person name="Zhu X.G."/>
            <person name="Wu Y."/>
            <person name="Hong X.N."/>
            <person name="Fan G.Y."/>
            <person name="Tong Y."/>
            <person name="Zhang D."/>
            <person name="Mao C.L."/>
            <person name="Liu Y.L."/>
            <person name="Hao S.J."/>
            <person name="Liu W.Q."/>
            <person name="Lv M.Q."/>
            <person name="Zhang H.B."/>
            <person name="Liu Y."/>
            <person name="Hu-Tang G.R."/>
            <person name="Wang J.P."/>
            <person name="Wang J.H."/>
            <person name="Sun Y.H."/>
            <person name="Ni S.B."/>
            <person name="Chen W.B."/>
            <person name="Zhang X.C."/>
            <person name="Jiao Y.N."/>
            <person name="Eichler E.E."/>
            <person name="Li G.H."/>
            <person name="Liu X."/>
            <person name="Gao L.Z."/>
        </authorList>
    </citation>
    <scope>NUCLEOTIDE SEQUENCE [LARGE SCALE GENOMIC DNA]</scope>
    <source>
        <strain evidence="8">cv. GT1</strain>
        <tissue evidence="7">Leaf</tissue>
    </source>
</reference>
<dbReference type="InterPro" id="IPR044817">
    <property type="entry name" value="SBP-like"/>
</dbReference>